<dbReference type="Gene3D" id="2.170.300.10">
    <property type="entry name" value="Tie2 ligand-binding domain superfamily"/>
    <property type="match status" value="1"/>
</dbReference>
<evidence type="ECO:0000313" key="9">
    <source>
        <dbReference type="EMBL" id="KAL1246061.1"/>
    </source>
</evidence>
<dbReference type="EMBL" id="JBEUSY010000037">
    <property type="protein sequence ID" value="KAL1246061.1"/>
    <property type="molecule type" value="Genomic_DNA"/>
</dbReference>
<evidence type="ECO:0000256" key="3">
    <source>
        <dbReference type="ARBA" id="ARBA00023157"/>
    </source>
</evidence>
<dbReference type="InterPro" id="IPR002049">
    <property type="entry name" value="LE_dom"/>
</dbReference>
<dbReference type="CDD" id="cd00055">
    <property type="entry name" value="EGF_Lam"/>
    <property type="match status" value="1"/>
</dbReference>
<keyword evidence="4" id="KW-0325">Glycoprotein</keyword>
<name>A0ABR3L1S8_TRISP</name>
<proteinExistence type="predicted"/>
<dbReference type="PROSITE" id="PS50835">
    <property type="entry name" value="IG_LIKE"/>
    <property type="match status" value="1"/>
</dbReference>
<feature type="domain" description="Ig-like" evidence="7">
    <location>
        <begin position="57"/>
        <end position="158"/>
    </location>
</feature>
<dbReference type="InterPro" id="IPR013783">
    <property type="entry name" value="Ig-like_fold"/>
</dbReference>
<dbReference type="InterPro" id="IPR013098">
    <property type="entry name" value="Ig_I-set"/>
</dbReference>
<keyword evidence="10" id="KW-1185">Reference proteome</keyword>
<dbReference type="PROSITE" id="PS01248">
    <property type="entry name" value="EGF_LAM_1"/>
    <property type="match status" value="1"/>
</dbReference>
<feature type="domain" description="Laminin IV type A" evidence="8">
    <location>
        <begin position="226"/>
        <end position="350"/>
    </location>
</feature>
<dbReference type="SUPFAM" id="SSF48726">
    <property type="entry name" value="Immunoglobulin"/>
    <property type="match status" value="1"/>
</dbReference>
<dbReference type="InterPro" id="IPR036179">
    <property type="entry name" value="Ig-like_dom_sf"/>
</dbReference>
<gene>
    <name evidence="9" type="ORF">TSPI_00270</name>
</gene>
<dbReference type="InterPro" id="IPR007110">
    <property type="entry name" value="Ig-like_dom"/>
</dbReference>
<dbReference type="Proteomes" id="UP001558632">
    <property type="component" value="Unassembled WGS sequence"/>
</dbReference>
<keyword evidence="2" id="KW-0677">Repeat</keyword>
<protein>
    <submittedName>
        <fullName evidence="9">Basement membrane proteoglycan</fullName>
    </submittedName>
</protein>
<dbReference type="PROSITE" id="PS51115">
    <property type="entry name" value="LAMININ_IVA"/>
    <property type="match status" value="1"/>
</dbReference>
<dbReference type="PROSITE" id="PS50027">
    <property type="entry name" value="EGF_LAM_2"/>
    <property type="match status" value="1"/>
</dbReference>
<evidence type="ECO:0000313" key="10">
    <source>
        <dbReference type="Proteomes" id="UP001558632"/>
    </source>
</evidence>
<keyword evidence="3 5" id="KW-1015">Disulfide bond</keyword>
<evidence type="ECO:0000256" key="2">
    <source>
        <dbReference type="ARBA" id="ARBA00022737"/>
    </source>
</evidence>
<evidence type="ECO:0000259" key="7">
    <source>
        <dbReference type="PROSITE" id="PS50835"/>
    </source>
</evidence>
<reference evidence="9 10" key="1">
    <citation type="submission" date="2024-07" db="EMBL/GenBank/DDBJ databases">
        <title>Enhanced genomic and transcriptomic resources for Trichinella pseudospiralis and T. spiralis underpin the discovery of pronounced molecular differences between stages and species.</title>
        <authorList>
            <person name="Pasi K.K."/>
            <person name="La Rosa G."/>
            <person name="Gomez-Morales M.A."/>
            <person name="Tosini F."/>
            <person name="Sumanam S."/>
            <person name="Young N.D."/>
            <person name="Chang B.C."/>
            <person name="Robin G.B."/>
        </authorList>
    </citation>
    <scope>NUCLEOTIDE SEQUENCE [LARGE SCALE GENOMIC DNA]</scope>
    <source>
        <strain evidence="9">ISS534</strain>
    </source>
</reference>
<keyword evidence="5" id="KW-0424">Laminin EGF-like domain</keyword>
<evidence type="ECO:0000256" key="1">
    <source>
        <dbReference type="ARBA" id="ARBA00022729"/>
    </source>
</evidence>
<dbReference type="Gene3D" id="2.60.40.10">
    <property type="entry name" value="Immunoglobulins"/>
    <property type="match status" value="1"/>
</dbReference>
<accession>A0ABR3L1S8</accession>
<feature type="domain" description="Laminin EGF-like" evidence="6">
    <location>
        <begin position="169"/>
        <end position="216"/>
    </location>
</feature>
<feature type="disulfide bond" evidence="5">
    <location>
        <begin position="187"/>
        <end position="196"/>
    </location>
</feature>
<dbReference type="InterPro" id="IPR000034">
    <property type="entry name" value="Laminin_IV"/>
</dbReference>
<dbReference type="Pfam" id="PF00052">
    <property type="entry name" value="Laminin_B"/>
    <property type="match status" value="1"/>
</dbReference>
<dbReference type="Pfam" id="PF07679">
    <property type="entry name" value="I-set"/>
    <property type="match status" value="1"/>
</dbReference>
<organism evidence="9 10">
    <name type="scientific">Trichinella spiralis</name>
    <name type="common">Trichina worm</name>
    <dbReference type="NCBI Taxonomy" id="6334"/>
    <lineage>
        <taxon>Eukaryota</taxon>
        <taxon>Metazoa</taxon>
        <taxon>Ecdysozoa</taxon>
        <taxon>Nematoda</taxon>
        <taxon>Enoplea</taxon>
        <taxon>Dorylaimia</taxon>
        <taxon>Trichinellida</taxon>
        <taxon>Trichinellidae</taxon>
        <taxon>Trichinella</taxon>
    </lineage>
</organism>
<dbReference type="Pfam" id="PF00053">
    <property type="entry name" value="EGF_laminin"/>
    <property type="match status" value="1"/>
</dbReference>
<evidence type="ECO:0000256" key="5">
    <source>
        <dbReference type="PROSITE-ProRule" id="PRU00460"/>
    </source>
</evidence>
<sequence length="350" mass="38677">MDNVTAEMDLMNLTAQLPRHVNQTNISVQTKTVSKKCGYVMVMMIAEMEVMNKTVVPVYRASHVLLMNSSNDCMDGSDEIGCAAPVCVQLPQRVPTPYINWRLNWGPTCGQPRCVQTSDQGFGKLVIKGAREEDQGAYTCEAINSKGRILATPDAIVTVRCQQPSVISRCDAAGTLAQDPVTGSCQCKHYTVGPTCAQCSPGSFYLSPRNPYGCVQCFCSGVTKSCQSSSWHRTQERLTFTSSTNGVTISDFMEKQIETAPRLDLRPYGYITYGGPFFDIVYWRLPARMLGNKITAYGGSLKFKLQFECTGQMYTQPLVVMKGNEITLIAHAKTELQPGKENEISIDIYE</sequence>
<keyword evidence="1" id="KW-0732">Signal</keyword>
<evidence type="ECO:0000259" key="6">
    <source>
        <dbReference type="PROSITE" id="PS50027"/>
    </source>
</evidence>
<comment type="caution">
    <text evidence="5">Lacks conserved residue(s) required for the propagation of feature annotation.</text>
</comment>
<evidence type="ECO:0000256" key="4">
    <source>
        <dbReference type="ARBA" id="ARBA00023180"/>
    </source>
</evidence>
<comment type="caution">
    <text evidence="9">The sequence shown here is derived from an EMBL/GenBank/DDBJ whole genome shotgun (WGS) entry which is preliminary data.</text>
</comment>
<evidence type="ECO:0000259" key="8">
    <source>
        <dbReference type="PROSITE" id="PS51115"/>
    </source>
</evidence>